<evidence type="ECO:0000313" key="2">
    <source>
        <dbReference type="Proteomes" id="UP001054945"/>
    </source>
</evidence>
<evidence type="ECO:0000313" key="1">
    <source>
        <dbReference type="EMBL" id="GIY71299.1"/>
    </source>
</evidence>
<dbReference type="AlphaFoldDB" id="A0AAV4VNW2"/>
<accession>A0AAV4VNW2</accession>
<gene>
    <name evidence="1" type="ORF">CEXT_504621</name>
</gene>
<dbReference type="EMBL" id="BPLR01014781">
    <property type="protein sequence ID" value="GIY71299.1"/>
    <property type="molecule type" value="Genomic_DNA"/>
</dbReference>
<proteinExistence type="predicted"/>
<protein>
    <submittedName>
        <fullName evidence="1">Uncharacterized protein</fullName>
    </submittedName>
</protein>
<dbReference type="Proteomes" id="UP001054945">
    <property type="component" value="Unassembled WGS sequence"/>
</dbReference>
<name>A0AAV4VNW2_CAEEX</name>
<keyword evidence="2" id="KW-1185">Reference proteome</keyword>
<comment type="caution">
    <text evidence="1">The sequence shown here is derived from an EMBL/GenBank/DDBJ whole genome shotgun (WGS) entry which is preliminary data.</text>
</comment>
<organism evidence="1 2">
    <name type="scientific">Caerostris extrusa</name>
    <name type="common">Bark spider</name>
    <name type="synonym">Caerostris bankana</name>
    <dbReference type="NCBI Taxonomy" id="172846"/>
    <lineage>
        <taxon>Eukaryota</taxon>
        <taxon>Metazoa</taxon>
        <taxon>Ecdysozoa</taxon>
        <taxon>Arthropoda</taxon>
        <taxon>Chelicerata</taxon>
        <taxon>Arachnida</taxon>
        <taxon>Araneae</taxon>
        <taxon>Araneomorphae</taxon>
        <taxon>Entelegynae</taxon>
        <taxon>Araneoidea</taxon>
        <taxon>Araneidae</taxon>
        <taxon>Caerostris</taxon>
    </lineage>
</organism>
<sequence length="155" mass="17703">MDQNKRFHPPFWHSRVVRKRIRSIRCFFLNCCTKGDAKVRHRFHLTYSARGRAPLKNAAGHIVLFCRPGNDLKRSTIGPSLFLEHRRIFPPNQFTAFSEWEARNQIHLQPLSESIQFGGGVKCVGGLGGAFIIAIIPPSLQSHRTPYTRRSVLTP</sequence>
<reference evidence="1 2" key="1">
    <citation type="submission" date="2021-06" db="EMBL/GenBank/DDBJ databases">
        <title>Caerostris extrusa draft genome.</title>
        <authorList>
            <person name="Kono N."/>
            <person name="Arakawa K."/>
        </authorList>
    </citation>
    <scope>NUCLEOTIDE SEQUENCE [LARGE SCALE GENOMIC DNA]</scope>
</reference>